<name>A0A1Y5FBL3_9BACT</name>
<evidence type="ECO:0000313" key="1">
    <source>
        <dbReference type="EMBL" id="OUR95796.1"/>
    </source>
</evidence>
<protein>
    <recommendedName>
        <fullName evidence="3">ABC transporter substrate-binding protein</fullName>
    </recommendedName>
</protein>
<dbReference type="AlphaFoldDB" id="A0A1Y5FBL3"/>
<organism evidence="1 2">
    <name type="scientific">Halobacteriovorax marinus</name>
    <dbReference type="NCBI Taxonomy" id="97084"/>
    <lineage>
        <taxon>Bacteria</taxon>
        <taxon>Pseudomonadati</taxon>
        <taxon>Bdellovibrionota</taxon>
        <taxon>Bacteriovoracia</taxon>
        <taxon>Bacteriovoracales</taxon>
        <taxon>Halobacteriovoraceae</taxon>
        <taxon>Halobacteriovorax</taxon>
    </lineage>
</organism>
<evidence type="ECO:0008006" key="3">
    <source>
        <dbReference type="Google" id="ProtNLM"/>
    </source>
</evidence>
<evidence type="ECO:0000313" key="2">
    <source>
        <dbReference type="Proteomes" id="UP000196531"/>
    </source>
</evidence>
<comment type="caution">
    <text evidence="1">The sequence shown here is derived from an EMBL/GenBank/DDBJ whole genome shotgun (WGS) entry which is preliminary data.</text>
</comment>
<sequence length="334" mass="37835">MNLNKFFLLLVFVFLSGKSYSSETLEFGIIDSQSSEPYSTIRKHLYSRLSEKGYDLGKNLITHEFAIGNRKGVVKNIWKYYFKGKIDIAYVSGTLATIGAKEIFEGKPINVIFAAPTDPVGIGVIKGFNQKPYANFTGISYPVKVSKRLRFVRELIPNLKRIGYIYSDMPQSLSYLGWLKTAMKLPEFRDIKLILRKVPFIPSEGGHMRMAKLAKKYVLELNDQVDVFLSPNDQMGTQKAFAQMVFSNSKKPLIGVGRKDVNESWGATASLYPSLLNIGYVAADMILKLAKRKSLKSILPTQPKEGITIDKKLAKKFNLKIPKKYRKFYFSSAY</sequence>
<dbReference type="EMBL" id="MAAO01000007">
    <property type="protein sequence ID" value="OUR95796.1"/>
    <property type="molecule type" value="Genomic_DNA"/>
</dbReference>
<accession>A0A1Y5FBL3</accession>
<dbReference type="Gene3D" id="3.40.50.2300">
    <property type="match status" value="2"/>
</dbReference>
<dbReference type="InterPro" id="IPR007487">
    <property type="entry name" value="ABC_transpt-TYRBP-like"/>
</dbReference>
<dbReference type="PANTHER" id="PTHR35271">
    <property type="entry name" value="ABC TRANSPORTER, SUBSTRATE-BINDING LIPOPROTEIN-RELATED"/>
    <property type="match status" value="1"/>
</dbReference>
<dbReference type="Pfam" id="PF04392">
    <property type="entry name" value="ABC_sub_bind"/>
    <property type="match status" value="1"/>
</dbReference>
<proteinExistence type="predicted"/>
<gene>
    <name evidence="1" type="ORF">A9Q84_14945</name>
</gene>
<reference evidence="2" key="1">
    <citation type="journal article" date="2017" name="Proc. Natl. Acad. Sci. U.S.A.">
        <title>Simulation of Deepwater Horizon oil plume reveals substrate specialization within a complex community of hydrocarbon-degraders.</title>
        <authorList>
            <person name="Hu P."/>
            <person name="Dubinsky E.A."/>
            <person name="Probst A.J."/>
            <person name="Wang J."/>
            <person name="Sieber C.M.K."/>
            <person name="Tom L.M."/>
            <person name="Gardinali P."/>
            <person name="Banfield J.F."/>
            <person name="Atlas R.M."/>
            <person name="Andersen G.L."/>
        </authorList>
    </citation>
    <scope>NUCLEOTIDE SEQUENCE [LARGE SCALE GENOMIC DNA]</scope>
</reference>
<dbReference type="PANTHER" id="PTHR35271:SF1">
    <property type="entry name" value="ABC TRANSPORTER, SUBSTRATE-BINDING LIPOPROTEIN"/>
    <property type="match status" value="1"/>
</dbReference>
<dbReference type="Proteomes" id="UP000196531">
    <property type="component" value="Unassembled WGS sequence"/>
</dbReference>